<sequence>MGFGWRWGRNCEHELSLVKDEARRHGFQTIENGSVGCSGFWVDFGGGFGPVGCGVTCGGLRGGFGWLASGGSFLVDCTVVQMKLSLMEDLKQRKIVTTVGKHRWGAGQSSSDAFVRGFEESD</sequence>
<proteinExistence type="predicted"/>
<accession>A0A2N9GWR8</accession>
<protein>
    <submittedName>
        <fullName evidence="1">Uncharacterized protein</fullName>
    </submittedName>
</protein>
<evidence type="ECO:0000313" key="1">
    <source>
        <dbReference type="EMBL" id="SPD03839.1"/>
    </source>
</evidence>
<reference evidence="1" key="1">
    <citation type="submission" date="2018-02" db="EMBL/GenBank/DDBJ databases">
        <authorList>
            <person name="Cohen D.B."/>
            <person name="Kent A.D."/>
        </authorList>
    </citation>
    <scope>NUCLEOTIDE SEQUENCE</scope>
</reference>
<dbReference type="AlphaFoldDB" id="A0A2N9GWR8"/>
<gene>
    <name evidence="1" type="ORF">FSB_LOCUS31721</name>
</gene>
<dbReference type="EMBL" id="OIVN01002458">
    <property type="protein sequence ID" value="SPD03839.1"/>
    <property type="molecule type" value="Genomic_DNA"/>
</dbReference>
<name>A0A2N9GWR8_FAGSY</name>
<organism evidence="1">
    <name type="scientific">Fagus sylvatica</name>
    <name type="common">Beechnut</name>
    <dbReference type="NCBI Taxonomy" id="28930"/>
    <lineage>
        <taxon>Eukaryota</taxon>
        <taxon>Viridiplantae</taxon>
        <taxon>Streptophyta</taxon>
        <taxon>Embryophyta</taxon>
        <taxon>Tracheophyta</taxon>
        <taxon>Spermatophyta</taxon>
        <taxon>Magnoliopsida</taxon>
        <taxon>eudicotyledons</taxon>
        <taxon>Gunneridae</taxon>
        <taxon>Pentapetalae</taxon>
        <taxon>rosids</taxon>
        <taxon>fabids</taxon>
        <taxon>Fagales</taxon>
        <taxon>Fagaceae</taxon>
        <taxon>Fagus</taxon>
    </lineage>
</organism>